<name>A0A191UGA9_9BURK</name>
<dbReference type="OrthoDB" id="9132935at2"/>
<dbReference type="RefSeq" id="WP_068948949.1">
    <property type="nucleotide sequence ID" value="NZ_CP015922.1"/>
</dbReference>
<reference evidence="2" key="1">
    <citation type="submission" date="2016-05" db="EMBL/GenBank/DDBJ databases">
        <title>Polynucleobacter sp. QLW-P1FAT50C-4 genome.</title>
        <authorList>
            <person name="Hahn M.W."/>
        </authorList>
    </citation>
    <scope>NUCLEOTIDE SEQUENCE [LARGE SCALE GENOMIC DNA]</scope>
    <source>
        <strain evidence="2">QLW-P1FAT50C-4</strain>
    </source>
</reference>
<protein>
    <submittedName>
        <fullName evidence="1">Uncharacterized protein</fullName>
    </submittedName>
</protein>
<gene>
    <name evidence="1" type="ORF">A8O14_07580</name>
</gene>
<keyword evidence="2" id="KW-1185">Reference proteome</keyword>
<dbReference type="AlphaFoldDB" id="A0A191UGA9"/>
<proteinExistence type="predicted"/>
<accession>A0A191UGA9</accession>
<organism evidence="1 2">
    <name type="scientific">Polynucleobacter wuianus</name>
    <dbReference type="NCBI Taxonomy" id="1743168"/>
    <lineage>
        <taxon>Bacteria</taxon>
        <taxon>Pseudomonadati</taxon>
        <taxon>Pseudomonadota</taxon>
        <taxon>Betaproteobacteria</taxon>
        <taxon>Burkholderiales</taxon>
        <taxon>Burkholderiaceae</taxon>
        <taxon>Polynucleobacter</taxon>
    </lineage>
</organism>
<evidence type="ECO:0000313" key="2">
    <source>
        <dbReference type="Proteomes" id="UP000078463"/>
    </source>
</evidence>
<sequence>MRIKITKSLVLNAQIHNTETVPAALFPEGEYLANLTPDGKIEVINTKSIKALFSFSQFREKVSQGDFVVVEA</sequence>
<dbReference type="EMBL" id="CP015922">
    <property type="protein sequence ID" value="ANI99941.1"/>
    <property type="molecule type" value="Genomic_DNA"/>
</dbReference>
<dbReference type="Proteomes" id="UP000078463">
    <property type="component" value="Chromosome"/>
</dbReference>
<evidence type="ECO:0000313" key="1">
    <source>
        <dbReference type="EMBL" id="ANI99941.1"/>
    </source>
</evidence>
<dbReference type="KEGG" id="pwu:A8O14_07580"/>